<gene>
    <name evidence="3" type="ORF">ANE_LOCUS5545</name>
</gene>
<dbReference type="Gene3D" id="3.40.50.300">
    <property type="entry name" value="P-loop containing nucleotide triphosphate hydrolases"/>
    <property type="match status" value="1"/>
</dbReference>
<dbReference type="PANTHER" id="PTHR11017">
    <property type="entry name" value="LEUCINE-RICH REPEAT-CONTAINING PROTEIN"/>
    <property type="match status" value="1"/>
</dbReference>
<dbReference type="Gene3D" id="3.40.50.10140">
    <property type="entry name" value="Toll/interleukin-1 receptor homology (TIR) domain"/>
    <property type="match status" value="1"/>
</dbReference>
<dbReference type="PANTHER" id="PTHR11017:SF238">
    <property type="entry name" value="DISEASE RESISTANCE PROTEIN (TIR-NBS CLASS)"/>
    <property type="match status" value="1"/>
</dbReference>
<dbReference type="Pfam" id="PF00931">
    <property type="entry name" value="NB-ARC"/>
    <property type="match status" value="1"/>
</dbReference>
<proteinExistence type="predicted"/>
<dbReference type="InterPro" id="IPR035897">
    <property type="entry name" value="Toll_tir_struct_dom_sf"/>
</dbReference>
<dbReference type="InterPro" id="IPR002182">
    <property type="entry name" value="NB-ARC"/>
</dbReference>
<evidence type="ECO:0000259" key="2">
    <source>
        <dbReference type="PROSITE" id="PS50104"/>
    </source>
</evidence>
<dbReference type="SMART" id="SM00255">
    <property type="entry name" value="TIR"/>
    <property type="match status" value="1"/>
</dbReference>
<dbReference type="SUPFAM" id="SSF52540">
    <property type="entry name" value="P-loop containing nucleoside triphosphate hydrolases"/>
    <property type="match status" value="1"/>
</dbReference>
<evidence type="ECO:0000256" key="1">
    <source>
        <dbReference type="ARBA" id="ARBA00023027"/>
    </source>
</evidence>
<name>A0A565B197_9BRAS</name>
<dbReference type="GO" id="GO:0007165">
    <property type="term" value="P:signal transduction"/>
    <property type="evidence" value="ECO:0007669"/>
    <property type="project" value="InterPro"/>
</dbReference>
<protein>
    <recommendedName>
        <fullName evidence="2">TIR domain-containing protein</fullName>
    </recommendedName>
</protein>
<keyword evidence="1" id="KW-0520">NAD</keyword>
<dbReference type="InterPro" id="IPR027417">
    <property type="entry name" value="P-loop_NTPase"/>
</dbReference>
<dbReference type="AlphaFoldDB" id="A0A565B197"/>
<dbReference type="Proteomes" id="UP000489600">
    <property type="component" value="Unassembled WGS sequence"/>
</dbReference>
<dbReference type="SUPFAM" id="SSF52200">
    <property type="entry name" value="Toll/Interleukin receptor TIR domain"/>
    <property type="match status" value="1"/>
</dbReference>
<dbReference type="OrthoDB" id="1357022at2759"/>
<evidence type="ECO:0000313" key="3">
    <source>
        <dbReference type="EMBL" id="VVA95100.1"/>
    </source>
</evidence>
<sequence length="459" mass="51440">MSSSSFSIPKFDVFLSFSGEDSDKTFISDLYRSLSDKGITTYYKDDKLEEKVSPLGSDLTKCIEESKLAIVVITESYPTSVWCLDQLQTILKSQEEGRLSILPIYYEADPSNVRRQTGGFAEPFSKLDDDEYPSEKFQAWRTALAKLTNISGLDSRLWSDEGNMIDLVTNEIFLLVSAKPIDPLATKTSGLFGLDRHLQALYRLLNSKSDEEVFLIAIWGPGGVGKTTLATYAYEEMSSDFNAKLFVANAQEIYNKVTDTESSSSSSKEIQKEAQTVTRSTSNVSTDVIKSKVGYKKSLLVIDCVDNIKQLKDIADIAGWCGSGSRVVLITQEKNLLDEFGVKHVYEVKSLRYDEALQLFSYSAFKQEQPPTSFESLSLRAIQIARFLPLTLKILGSYLQGMGEEEWEKELQELEGDQAKAIMEVMKTNYTRANENEKIPSFILPLNSLSDESSEIKLT</sequence>
<organism evidence="3 4">
    <name type="scientific">Arabis nemorensis</name>
    <dbReference type="NCBI Taxonomy" id="586526"/>
    <lineage>
        <taxon>Eukaryota</taxon>
        <taxon>Viridiplantae</taxon>
        <taxon>Streptophyta</taxon>
        <taxon>Embryophyta</taxon>
        <taxon>Tracheophyta</taxon>
        <taxon>Spermatophyta</taxon>
        <taxon>Magnoliopsida</taxon>
        <taxon>eudicotyledons</taxon>
        <taxon>Gunneridae</taxon>
        <taxon>Pentapetalae</taxon>
        <taxon>rosids</taxon>
        <taxon>malvids</taxon>
        <taxon>Brassicales</taxon>
        <taxon>Brassicaceae</taxon>
        <taxon>Arabideae</taxon>
        <taxon>Arabis</taxon>
    </lineage>
</organism>
<dbReference type="InterPro" id="IPR042197">
    <property type="entry name" value="Apaf_helical"/>
</dbReference>
<dbReference type="PRINTS" id="PR00364">
    <property type="entry name" value="DISEASERSIST"/>
</dbReference>
<dbReference type="GO" id="GO:0006952">
    <property type="term" value="P:defense response"/>
    <property type="evidence" value="ECO:0007669"/>
    <property type="project" value="InterPro"/>
</dbReference>
<dbReference type="EMBL" id="CABITT030000002">
    <property type="protein sequence ID" value="VVA95100.1"/>
    <property type="molecule type" value="Genomic_DNA"/>
</dbReference>
<comment type="caution">
    <text evidence="3">The sequence shown here is derived from an EMBL/GenBank/DDBJ whole genome shotgun (WGS) entry which is preliminary data.</text>
</comment>
<feature type="domain" description="TIR" evidence="2">
    <location>
        <begin position="9"/>
        <end position="176"/>
    </location>
</feature>
<dbReference type="FunFam" id="3.40.50.10140:FF:000007">
    <property type="entry name" value="Disease resistance protein (TIR-NBS-LRR class)"/>
    <property type="match status" value="1"/>
</dbReference>
<dbReference type="InterPro" id="IPR044974">
    <property type="entry name" value="Disease_R_plants"/>
</dbReference>
<keyword evidence="4" id="KW-1185">Reference proteome</keyword>
<accession>A0A565B197</accession>
<dbReference type="Gene3D" id="1.10.8.430">
    <property type="entry name" value="Helical domain of apoptotic protease-activating factors"/>
    <property type="match status" value="1"/>
</dbReference>
<reference evidence="3" key="1">
    <citation type="submission" date="2019-07" db="EMBL/GenBank/DDBJ databases">
        <authorList>
            <person name="Dittberner H."/>
        </authorList>
    </citation>
    <scope>NUCLEOTIDE SEQUENCE [LARGE SCALE GENOMIC DNA]</scope>
</reference>
<dbReference type="Pfam" id="PF01582">
    <property type="entry name" value="TIR"/>
    <property type="match status" value="1"/>
</dbReference>
<dbReference type="PROSITE" id="PS50104">
    <property type="entry name" value="TIR"/>
    <property type="match status" value="1"/>
</dbReference>
<dbReference type="GO" id="GO:0043531">
    <property type="term" value="F:ADP binding"/>
    <property type="evidence" value="ECO:0007669"/>
    <property type="project" value="InterPro"/>
</dbReference>
<dbReference type="InterPro" id="IPR000157">
    <property type="entry name" value="TIR_dom"/>
</dbReference>
<evidence type="ECO:0000313" key="4">
    <source>
        <dbReference type="Proteomes" id="UP000489600"/>
    </source>
</evidence>